<accession>A0ABT9Z631</accession>
<keyword evidence="2" id="KW-1185">Reference proteome</keyword>
<dbReference type="Proteomes" id="UP001232245">
    <property type="component" value="Unassembled WGS sequence"/>
</dbReference>
<organism evidence="1 2">
    <name type="scientific">Metabacillus niabensis</name>
    <dbReference type="NCBI Taxonomy" id="324854"/>
    <lineage>
        <taxon>Bacteria</taxon>
        <taxon>Bacillati</taxon>
        <taxon>Bacillota</taxon>
        <taxon>Bacilli</taxon>
        <taxon>Bacillales</taxon>
        <taxon>Bacillaceae</taxon>
        <taxon>Metabacillus</taxon>
    </lineage>
</organism>
<sequence>MEFNYNKFSNDLFQELVTALQKITEEHKDLYAFTLSCSRDVRSIGVIANTKTYLAKNADEQSEDYWYYKYCENEWEIFDTFHTLSKDMSMFLESDPDKFTNPNTYFFTEEFDEHFDRIVAACDEVISRLRDSKGKQEHPNILLNFNVEDYFNGDDRIKRFKMLNGKEAAKEYEEHIEDFV</sequence>
<proteinExistence type="predicted"/>
<reference evidence="1 2" key="1">
    <citation type="submission" date="2023-07" db="EMBL/GenBank/DDBJ databases">
        <title>Genomic Encyclopedia of Type Strains, Phase IV (KMG-IV): sequencing the most valuable type-strain genomes for metagenomic binning, comparative biology and taxonomic classification.</title>
        <authorList>
            <person name="Goeker M."/>
        </authorList>
    </citation>
    <scope>NUCLEOTIDE SEQUENCE [LARGE SCALE GENOMIC DNA]</scope>
    <source>
        <strain evidence="1 2">DSM 17723</strain>
    </source>
</reference>
<protein>
    <recommendedName>
        <fullName evidence="3">DUF4303 domain-containing protein</fullName>
    </recommendedName>
</protein>
<evidence type="ECO:0008006" key="3">
    <source>
        <dbReference type="Google" id="ProtNLM"/>
    </source>
</evidence>
<evidence type="ECO:0000313" key="2">
    <source>
        <dbReference type="Proteomes" id="UP001232245"/>
    </source>
</evidence>
<gene>
    <name evidence="1" type="ORF">J2S02_004058</name>
</gene>
<name>A0ABT9Z631_9BACI</name>
<evidence type="ECO:0000313" key="1">
    <source>
        <dbReference type="EMBL" id="MDQ0227711.1"/>
    </source>
</evidence>
<dbReference type="RefSeq" id="WP_174881428.1">
    <property type="nucleotide sequence ID" value="NZ_CADEPK010000354.1"/>
</dbReference>
<dbReference type="InterPro" id="IPR025409">
    <property type="entry name" value="DUF4303"/>
</dbReference>
<dbReference type="Pfam" id="PF14136">
    <property type="entry name" value="DUF4303"/>
    <property type="match status" value="1"/>
</dbReference>
<dbReference type="EMBL" id="JAUSTZ010000011">
    <property type="protein sequence ID" value="MDQ0227711.1"/>
    <property type="molecule type" value="Genomic_DNA"/>
</dbReference>
<comment type="caution">
    <text evidence="1">The sequence shown here is derived from an EMBL/GenBank/DDBJ whole genome shotgun (WGS) entry which is preliminary data.</text>
</comment>